<dbReference type="EMBL" id="BAABEZ010000004">
    <property type="protein sequence ID" value="GAA4450778.1"/>
    <property type="molecule type" value="Genomic_DNA"/>
</dbReference>
<comment type="caution">
    <text evidence="1">The sequence shown here is derived from an EMBL/GenBank/DDBJ whole genome shotgun (WGS) entry which is preliminary data.</text>
</comment>
<evidence type="ECO:0000313" key="2">
    <source>
        <dbReference type="Proteomes" id="UP001501410"/>
    </source>
</evidence>
<sequence length="181" mass="20408">MSRFPPLKVILFAACVAGLMGCLSIKPGAVKSGKNLYEMFAAKSGGTMYYIKPLEFVSINRKGTLAMDFTFRHADVNKDTVSLKFSAFDAEVIKQMDSVQISNGAQTVTFHNVEHMFSDWGHNEYINRFSIDAPLASVKSLFDAHPWKVTLFRDGKERHYNSVKKTDKNIPKLQKYVFAVL</sequence>
<evidence type="ECO:0008006" key="3">
    <source>
        <dbReference type="Google" id="ProtNLM"/>
    </source>
</evidence>
<gene>
    <name evidence="1" type="ORF">GCM10023092_07280</name>
</gene>
<proteinExistence type="predicted"/>
<evidence type="ECO:0000313" key="1">
    <source>
        <dbReference type="EMBL" id="GAA4450778.1"/>
    </source>
</evidence>
<organism evidence="1 2">
    <name type="scientific">Rurimicrobium arvi</name>
    <dbReference type="NCBI Taxonomy" id="2049916"/>
    <lineage>
        <taxon>Bacteria</taxon>
        <taxon>Pseudomonadati</taxon>
        <taxon>Bacteroidota</taxon>
        <taxon>Chitinophagia</taxon>
        <taxon>Chitinophagales</taxon>
        <taxon>Chitinophagaceae</taxon>
        <taxon>Rurimicrobium</taxon>
    </lineage>
</organism>
<protein>
    <recommendedName>
        <fullName evidence="3">Lipoprotein</fullName>
    </recommendedName>
</protein>
<name>A0ABP8MJS1_9BACT</name>
<dbReference type="RefSeq" id="WP_344822784.1">
    <property type="nucleotide sequence ID" value="NZ_BAABEZ010000004.1"/>
</dbReference>
<keyword evidence="2" id="KW-1185">Reference proteome</keyword>
<reference evidence="2" key="1">
    <citation type="journal article" date="2019" name="Int. J. Syst. Evol. Microbiol.">
        <title>The Global Catalogue of Microorganisms (GCM) 10K type strain sequencing project: providing services to taxonomists for standard genome sequencing and annotation.</title>
        <authorList>
            <consortium name="The Broad Institute Genomics Platform"/>
            <consortium name="The Broad Institute Genome Sequencing Center for Infectious Disease"/>
            <person name="Wu L."/>
            <person name="Ma J."/>
        </authorList>
    </citation>
    <scope>NUCLEOTIDE SEQUENCE [LARGE SCALE GENOMIC DNA]</scope>
    <source>
        <strain evidence="2">JCM 31921</strain>
    </source>
</reference>
<dbReference type="PROSITE" id="PS51257">
    <property type="entry name" value="PROKAR_LIPOPROTEIN"/>
    <property type="match status" value="1"/>
</dbReference>
<accession>A0ABP8MJS1</accession>
<dbReference type="Proteomes" id="UP001501410">
    <property type="component" value="Unassembled WGS sequence"/>
</dbReference>